<sequence length="72" mass="8030">SRTCPVECDCIFIIFAVNIPCPVASGISEYPSNKRLEVDRTMADHDAKALFKAGEKRHGTDEKIFRVIFSGK</sequence>
<dbReference type="AlphaFoldDB" id="A0A699VQ81"/>
<gene>
    <name evidence="1" type="ORF">Tci_909741</name>
</gene>
<dbReference type="GO" id="GO:0005509">
    <property type="term" value="F:calcium ion binding"/>
    <property type="evidence" value="ECO:0007669"/>
    <property type="project" value="InterPro"/>
</dbReference>
<comment type="caution">
    <text evidence="1">The sequence shown here is derived from an EMBL/GenBank/DDBJ whole genome shotgun (WGS) entry which is preliminary data.</text>
</comment>
<evidence type="ECO:0000313" key="1">
    <source>
        <dbReference type="EMBL" id="GFD37772.1"/>
    </source>
</evidence>
<reference evidence="1" key="1">
    <citation type="journal article" date="2019" name="Sci. Rep.">
        <title>Draft genome of Tanacetum cinerariifolium, the natural source of mosquito coil.</title>
        <authorList>
            <person name="Yamashiro T."/>
            <person name="Shiraishi A."/>
            <person name="Satake H."/>
            <person name="Nakayama K."/>
        </authorList>
    </citation>
    <scope>NUCLEOTIDE SEQUENCE</scope>
</reference>
<proteinExistence type="predicted"/>
<dbReference type="EMBL" id="BKCJ011490596">
    <property type="protein sequence ID" value="GFD37772.1"/>
    <property type="molecule type" value="Genomic_DNA"/>
</dbReference>
<name>A0A699VQ81_TANCI</name>
<protein>
    <submittedName>
        <fullName evidence="1">Annexin D5-like</fullName>
    </submittedName>
</protein>
<dbReference type="SUPFAM" id="SSF47874">
    <property type="entry name" value="Annexin"/>
    <property type="match status" value="1"/>
</dbReference>
<dbReference type="GO" id="GO:0005544">
    <property type="term" value="F:calcium-dependent phospholipid binding"/>
    <property type="evidence" value="ECO:0007669"/>
    <property type="project" value="InterPro"/>
</dbReference>
<dbReference type="InterPro" id="IPR037104">
    <property type="entry name" value="Annexin_sf"/>
</dbReference>
<accession>A0A699VQ81</accession>
<feature type="non-terminal residue" evidence="1">
    <location>
        <position position="1"/>
    </location>
</feature>
<organism evidence="1">
    <name type="scientific">Tanacetum cinerariifolium</name>
    <name type="common">Dalmatian daisy</name>
    <name type="synonym">Chrysanthemum cinerariifolium</name>
    <dbReference type="NCBI Taxonomy" id="118510"/>
    <lineage>
        <taxon>Eukaryota</taxon>
        <taxon>Viridiplantae</taxon>
        <taxon>Streptophyta</taxon>
        <taxon>Embryophyta</taxon>
        <taxon>Tracheophyta</taxon>
        <taxon>Spermatophyta</taxon>
        <taxon>Magnoliopsida</taxon>
        <taxon>eudicotyledons</taxon>
        <taxon>Gunneridae</taxon>
        <taxon>Pentapetalae</taxon>
        <taxon>asterids</taxon>
        <taxon>campanulids</taxon>
        <taxon>Asterales</taxon>
        <taxon>Asteraceae</taxon>
        <taxon>Asteroideae</taxon>
        <taxon>Anthemideae</taxon>
        <taxon>Anthemidinae</taxon>
        <taxon>Tanacetum</taxon>
    </lineage>
</organism>
<dbReference type="Gene3D" id="1.10.220.10">
    <property type="entry name" value="Annexin"/>
    <property type="match status" value="1"/>
</dbReference>